<feature type="zinc finger region" description="C3H1-type" evidence="5">
    <location>
        <begin position="31"/>
        <end position="59"/>
    </location>
</feature>
<feature type="compositionally biased region" description="Polar residues" evidence="6">
    <location>
        <begin position="173"/>
        <end position="182"/>
    </location>
</feature>
<dbReference type="InterPro" id="IPR036855">
    <property type="entry name" value="Znf_CCCH_sf"/>
</dbReference>
<keyword evidence="3 5" id="KW-0862">Zinc</keyword>
<feature type="domain" description="C3H1-type" evidence="7">
    <location>
        <begin position="31"/>
        <end position="59"/>
    </location>
</feature>
<dbReference type="GO" id="GO:0008270">
    <property type="term" value="F:zinc ion binding"/>
    <property type="evidence" value="ECO:0007669"/>
    <property type="project" value="UniProtKB-KW"/>
</dbReference>
<reference evidence="8 9" key="1">
    <citation type="submission" date="2023-12" db="EMBL/GenBank/DDBJ databases">
        <title>A high-quality genome assembly for Dillenia turbinata (Dilleniales).</title>
        <authorList>
            <person name="Chanderbali A."/>
        </authorList>
    </citation>
    <scope>NUCLEOTIDE SEQUENCE [LARGE SCALE GENOMIC DNA]</scope>
    <source>
        <strain evidence="8">LSX21</strain>
        <tissue evidence="8">Leaf</tissue>
    </source>
</reference>
<dbReference type="GO" id="GO:0017070">
    <property type="term" value="F:U6 snRNA binding"/>
    <property type="evidence" value="ECO:0007669"/>
    <property type="project" value="TreeGrafter"/>
</dbReference>
<dbReference type="Proteomes" id="UP001370490">
    <property type="component" value="Unassembled WGS sequence"/>
</dbReference>
<feature type="region of interest" description="Disordered" evidence="6">
    <location>
        <begin position="133"/>
        <end position="182"/>
    </location>
</feature>
<keyword evidence="4" id="KW-0694">RNA-binding</keyword>
<dbReference type="InterPro" id="IPR000571">
    <property type="entry name" value="Znf_CCCH"/>
</dbReference>
<proteinExistence type="predicted"/>
<dbReference type="GO" id="GO:0036002">
    <property type="term" value="F:pre-mRNA binding"/>
    <property type="evidence" value="ECO:0007669"/>
    <property type="project" value="TreeGrafter"/>
</dbReference>
<dbReference type="PROSITE" id="PS50103">
    <property type="entry name" value="ZF_C3H1"/>
    <property type="match status" value="1"/>
</dbReference>
<dbReference type="EMBL" id="JBAMMX010000011">
    <property type="protein sequence ID" value="KAK6931697.1"/>
    <property type="molecule type" value="Genomic_DNA"/>
</dbReference>
<sequence>ARTGICYESSYAKVPPNDTILKFQRTKPYYKRNRAHVFSFYIRGECTRGAECPYWHEMPITGKMIVIMGMWNADSFLTVNDPVALKLLNKAADMPSRNLRRMSPLRPFIRLDAPVTEQDHTQQEKAAEELSKKLVQTDVGRPQASKPETEVSEEARQHAALAHGNMLPRAVISPTTESSTIA</sequence>
<feature type="non-terminal residue" evidence="8">
    <location>
        <position position="1"/>
    </location>
</feature>
<dbReference type="PANTHER" id="PTHR14089:SF6">
    <property type="entry name" value="PRE-MRNA-SPLICING FACTOR RBM22"/>
    <property type="match status" value="1"/>
</dbReference>
<evidence type="ECO:0000256" key="3">
    <source>
        <dbReference type="ARBA" id="ARBA00022833"/>
    </source>
</evidence>
<dbReference type="GO" id="GO:0071006">
    <property type="term" value="C:U2-type catalytic step 1 spliceosome"/>
    <property type="evidence" value="ECO:0007669"/>
    <property type="project" value="TreeGrafter"/>
</dbReference>
<dbReference type="SUPFAM" id="SSF90229">
    <property type="entry name" value="CCCH zinc finger"/>
    <property type="match status" value="1"/>
</dbReference>
<dbReference type="AlphaFoldDB" id="A0AAN8ZBG2"/>
<comment type="caution">
    <text evidence="8">The sequence shown here is derived from an EMBL/GenBank/DDBJ whole genome shotgun (WGS) entry which is preliminary data.</text>
</comment>
<dbReference type="InterPro" id="IPR039171">
    <property type="entry name" value="Cwc2/Slt11"/>
</dbReference>
<name>A0AAN8ZBG2_9MAGN</name>
<evidence type="ECO:0000256" key="6">
    <source>
        <dbReference type="SAM" id="MobiDB-lite"/>
    </source>
</evidence>
<dbReference type="PANTHER" id="PTHR14089">
    <property type="entry name" value="PRE-MRNA-SPLICING FACTOR RBM22"/>
    <property type="match status" value="1"/>
</dbReference>
<evidence type="ECO:0000259" key="7">
    <source>
        <dbReference type="PROSITE" id="PS50103"/>
    </source>
</evidence>
<keyword evidence="9" id="KW-1185">Reference proteome</keyword>
<keyword evidence="1 5" id="KW-0479">Metal-binding</keyword>
<evidence type="ECO:0000256" key="1">
    <source>
        <dbReference type="ARBA" id="ARBA00022723"/>
    </source>
</evidence>
<evidence type="ECO:0000313" key="9">
    <source>
        <dbReference type="Proteomes" id="UP001370490"/>
    </source>
</evidence>
<accession>A0AAN8ZBG2</accession>
<evidence type="ECO:0000256" key="2">
    <source>
        <dbReference type="ARBA" id="ARBA00022771"/>
    </source>
</evidence>
<organism evidence="8 9">
    <name type="scientific">Dillenia turbinata</name>
    <dbReference type="NCBI Taxonomy" id="194707"/>
    <lineage>
        <taxon>Eukaryota</taxon>
        <taxon>Viridiplantae</taxon>
        <taxon>Streptophyta</taxon>
        <taxon>Embryophyta</taxon>
        <taxon>Tracheophyta</taxon>
        <taxon>Spermatophyta</taxon>
        <taxon>Magnoliopsida</taxon>
        <taxon>eudicotyledons</taxon>
        <taxon>Gunneridae</taxon>
        <taxon>Pentapetalae</taxon>
        <taxon>Dilleniales</taxon>
        <taxon>Dilleniaceae</taxon>
        <taxon>Dillenia</taxon>
    </lineage>
</organism>
<evidence type="ECO:0000313" key="8">
    <source>
        <dbReference type="EMBL" id="KAK6931697.1"/>
    </source>
</evidence>
<feature type="compositionally biased region" description="Basic and acidic residues" evidence="6">
    <location>
        <begin position="147"/>
        <end position="157"/>
    </location>
</feature>
<dbReference type="GO" id="GO:0000974">
    <property type="term" value="C:Prp19 complex"/>
    <property type="evidence" value="ECO:0007669"/>
    <property type="project" value="TreeGrafter"/>
</dbReference>
<evidence type="ECO:0000256" key="4">
    <source>
        <dbReference type="ARBA" id="ARBA00022884"/>
    </source>
</evidence>
<gene>
    <name evidence="8" type="ORF">RJ641_003490</name>
</gene>
<protein>
    <recommendedName>
        <fullName evidence="7">C3H1-type domain-containing protein</fullName>
    </recommendedName>
</protein>
<evidence type="ECO:0000256" key="5">
    <source>
        <dbReference type="PROSITE-ProRule" id="PRU00723"/>
    </source>
</evidence>
<dbReference type="GO" id="GO:0071007">
    <property type="term" value="C:U2-type catalytic step 2 spliceosome"/>
    <property type="evidence" value="ECO:0007669"/>
    <property type="project" value="TreeGrafter"/>
</dbReference>
<keyword evidence="2 5" id="KW-0863">Zinc-finger</keyword>